<dbReference type="PROSITE" id="PS50071">
    <property type="entry name" value="HOMEOBOX_2"/>
    <property type="match status" value="1"/>
</dbReference>
<dbReference type="Pfam" id="PF00046">
    <property type="entry name" value="Homeodomain"/>
    <property type="match status" value="1"/>
</dbReference>
<dbReference type="PANTHER" id="PTHR46385">
    <property type="entry name" value="PAIRED MESODERM HOMEOBOX PROTEIN 1-RELATED"/>
    <property type="match status" value="1"/>
</dbReference>
<dbReference type="FunFam" id="1.10.10.60:FF:000066">
    <property type="entry name" value="Paired mesoderm homeobox protein 1"/>
    <property type="match status" value="1"/>
</dbReference>
<dbReference type="EMBL" id="VSWD01000011">
    <property type="protein sequence ID" value="KAK3088206.1"/>
    <property type="molecule type" value="Genomic_DNA"/>
</dbReference>
<dbReference type="InterPro" id="IPR003654">
    <property type="entry name" value="OAR_dom"/>
</dbReference>
<dbReference type="GO" id="GO:0000981">
    <property type="term" value="F:DNA-binding transcription factor activity, RNA polymerase II-specific"/>
    <property type="evidence" value="ECO:0007669"/>
    <property type="project" value="InterPro"/>
</dbReference>
<feature type="compositionally biased region" description="Basic residues" evidence="8">
    <location>
        <begin position="121"/>
        <end position="130"/>
    </location>
</feature>
<dbReference type="CDD" id="cd00086">
    <property type="entry name" value="homeodomain"/>
    <property type="match status" value="1"/>
</dbReference>
<dbReference type="Gene3D" id="1.10.10.60">
    <property type="entry name" value="Homeodomain-like"/>
    <property type="match status" value="1"/>
</dbReference>
<feature type="domain" description="Homeobox" evidence="9">
    <location>
        <begin position="124"/>
        <end position="184"/>
    </location>
</feature>
<evidence type="ECO:0008006" key="13">
    <source>
        <dbReference type="Google" id="ProtNLM"/>
    </source>
</evidence>
<feature type="DNA-binding region" description="Homeobox" evidence="6">
    <location>
        <begin position="126"/>
        <end position="185"/>
    </location>
</feature>
<dbReference type="PANTHER" id="PTHR46385:SF4">
    <property type="entry name" value="PAIRED MESODERM HOMEOBOX PROTEIN 2-LIKE ISOFORM X1"/>
    <property type="match status" value="1"/>
</dbReference>
<dbReference type="Pfam" id="PF03826">
    <property type="entry name" value="OAR"/>
    <property type="match status" value="1"/>
</dbReference>
<dbReference type="PROSITE" id="PS00027">
    <property type="entry name" value="HOMEOBOX_1"/>
    <property type="match status" value="1"/>
</dbReference>
<evidence type="ECO:0000313" key="12">
    <source>
        <dbReference type="Proteomes" id="UP001186944"/>
    </source>
</evidence>
<keyword evidence="3 6" id="KW-0238">DNA-binding</keyword>
<dbReference type="SMART" id="SM00389">
    <property type="entry name" value="HOX"/>
    <property type="match status" value="1"/>
</dbReference>
<evidence type="ECO:0000259" key="9">
    <source>
        <dbReference type="PROSITE" id="PS50071"/>
    </source>
</evidence>
<dbReference type="SUPFAM" id="SSF46689">
    <property type="entry name" value="Homeodomain-like"/>
    <property type="match status" value="1"/>
</dbReference>
<dbReference type="GO" id="GO:0003677">
    <property type="term" value="F:DNA binding"/>
    <property type="evidence" value="ECO:0007669"/>
    <property type="project" value="UniProtKB-UniRule"/>
</dbReference>
<keyword evidence="5 6" id="KW-0539">Nucleus</keyword>
<keyword evidence="4 6" id="KW-0371">Homeobox</keyword>
<feature type="region of interest" description="Disordered" evidence="8">
    <location>
        <begin position="52"/>
        <end position="134"/>
    </location>
</feature>
<proteinExistence type="predicted"/>
<evidence type="ECO:0000256" key="8">
    <source>
        <dbReference type="SAM" id="MobiDB-lite"/>
    </source>
</evidence>
<comment type="caution">
    <text evidence="11">The sequence shown here is derived from an EMBL/GenBank/DDBJ whole genome shotgun (WGS) entry which is preliminary data.</text>
</comment>
<evidence type="ECO:0000259" key="10">
    <source>
        <dbReference type="PROSITE" id="PS50803"/>
    </source>
</evidence>
<keyword evidence="2" id="KW-0217">Developmental protein</keyword>
<evidence type="ECO:0000313" key="11">
    <source>
        <dbReference type="EMBL" id="KAK3088206.1"/>
    </source>
</evidence>
<dbReference type="PROSITE" id="PS50803">
    <property type="entry name" value="OAR"/>
    <property type="match status" value="1"/>
</dbReference>
<accession>A0AA88XVY3</accession>
<dbReference type="InterPro" id="IPR043378">
    <property type="entry name" value="PRRX1/2"/>
</dbReference>
<protein>
    <recommendedName>
        <fullName evidence="13">Paired mesoderm homeobox protein 2</fullName>
    </recommendedName>
</protein>
<evidence type="ECO:0000256" key="3">
    <source>
        <dbReference type="ARBA" id="ARBA00023125"/>
    </source>
</evidence>
<evidence type="ECO:0000256" key="4">
    <source>
        <dbReference type="ARBA" id="ARBA00023155"/>
    </source>
</evidence>
<dbReference type="InterPro" id="IPR001356">
    <property type="entry name" value="HD"/>
</dbReference>
<feature type="domain" description="OAR" evidence="10">
    <location>
        <begin position="250"/>
        <end position="263"/>
    </location>
</feature>
<dbReference type="InterPro" id="IPR009057">
    <property type="entry name" value="Homeodomain-like_sf"/>
</dbReference>
<reference evidence="11" key="1">
    <citation type="submission" date="2019-08" db="EMBL/GenBank/DDBJ databases">
        <title>The improved chromosome-level genome for the pearl oyster Pinctada fucata martensii using PacBio sequencing and Hi-C.</title>
        <authorList>
            <person name="Zheng Z."/>
        </authorList>
    </citation>
    <scope>NUCLEOTIDE SEQUENCE</scope>
    <source>
        <strain evidence="11">ZZ-2019</strain>
        <tissue evidence="11">Adductor muscle</tissue>
    </source>
</reference>
<sequence length="276" mass="31085">MSSYHIATSEHHQFAANFDKVAAYHNAFQNNKANFSVSHLLDLEELPSENCAMYANTDPQPGLPTQACTPTMNGGSNPSLTELGEDSSSPNHDRTMTGPHSPDLKNSNNNDDDDKDDKDGKRRRKQRRNRTTFNSTQLAALERVFERTHYPDAFVREELARRVSLSEARVQVWFQNRRAKFRRNERNMMAQRGSMYGRPENTPIEQPITPRPTSDGLGWYAPPAYSPATTSSSCALANHSYTPPPPNIGSSIACLRLKAQEYSTVMHNPYAHQMTQ</sequence>
<comment type="subcellular location">
    <subcellularLocation>
        <location evidence="1 6 7">Nucleus</location>
    </subcellularLocation>
</comment>
<evidence type="ECO:0000256" key="5">
    <source>
        <dbReference type="ARBA" id="ARBA00023242"/>
    </source>
</evidence>
<evidence type="ECO:0000256" key="7">
    <source>
        <dbReference type="RuleBase" id="RU000682"/>
    </source>
</evidence>
<name>A0AA88XVY3_PINIB</name>
<dbReference type="InterPro" id="IPR017970">
    <property type="entry name" value="Homeobox_CS"/>
</dbReference>
<dbReference type="Proteomes" id="UP001186944">
    <property type="component" value="Unassembled WGS sequence"/>
</dbReference>
<dbReference type="GO" id="GO:0005634">
    <property type="term" value="C:nucleus"/>
    <property type="evidence" value="ECO:0007669"/>
    <property type="project" value="UniProtKB-SubCell"/>
</dbReference>
<organism evidence="11 12">
    <name type="scientific">Pinctada imbricata</name>
    <name type="common">Atlantic pearl-oyster</name>
    <name type="synonym">Pinctada martensii</name>
    <dbReference type="NCBI Taxonomy" id="66713"/>
    <lineage>
        <taxon>Eukaryota</taxon>
        <taxon>Metazoa</taxon>
        <taxon>Spiralia</taxon>
        <taxon>Lophotrochozoa</taxon>
        <taxon>Mollusca</taxon>
        <taxon>Bivalvia</taxon>
        <taxon>Autobranchia</taxon>
        <taxon>Pteriomorphia</taxon>
        <taxon>Pterioida</taxon>
        <taxon>Pterioidea</taxon>
        <taxon>Pteriidae</taxon>
        <taxon>Pinctada</taxon>
    </lineage>
</organism>
<keyword evidence="12" id="KW-1185">Reference proteome</keyword>
<evidence type="ECO:0000256" key="1">
    <source>
        <dbReference type="ARBA" id="ARBA00004123"/>
    </source>
</evidence>
<evidence type="ECO:0000256" key="2">
    <source>
        <dbReference type="ARBA" id="ARBA00022473"/>
    </source>
</evidence>
<feature type="compositionally biased region" description="Polar residues" evidence="8">
    <location>
        <begin position="66"/>
        <end position="90"/>
    </location>
</feature>
<evidence type="ECO:0000256" key="6">
    <source>
        <dbReference type="PROSITE-ProRule" id="PRU00108"/>
    </source>
</evidence>
<gene>
    <name evidence="11" type="ORF">FSP39_016143</name>
</gene>
<dbReference type="AlphaFoldDB" id="A0AA88XVY3"/>